<evidence type="ECO:0000256" key="1">
    <source>
        <dbReference type="ARBA" id="ARBA00007164"/>
    </source>
</evidence>
<feature type="active site" description="Proton acceptor" evidence="7">
    <location>
        <position position="71"/>
    </location>
</feature>
<evidence type="ECO:0000313" key="13">
    <source>
        <dbReference type="Proteomes" id="UP000220904"/>
    </source>
</evidence>
<evidence type="ECO:0000256" key="6">
    <source>
        <dbReference type="ARBA" id="ARBA00023316"/>
    </source>
</evidence>
<dbReference type="AlphaFoldDB" id="A0A2A7B9T8"/>
<comment type="similarity">
    <text evidence="1 9">Belongs to the peptidase S11 family.</text>
</comment>
<name>A0A2A7B9T8_9FIRM</name>
<dbReference type="InterPro" id="IPR012338">
    <property type="entry name" value="Beta-lactam/transpept-like"/>
</dbReference>
<dbReference type="PANTHER" id="PTHR21581:SF6">
    <property type="entry name" value="TRAFFICKING PROTEIN PARTICLE COMPLEX SUBUNIT 12"/>
    <property type="match status" value="1"/>
</dbReference>
<dbReference type="GO" id="GO:0009252">
    <property type="term" value="P:peptidoglycan biosynthetic process"/>
    <property type="evidence" value="ECO:0007669"/>
    <property type="project" value="UniProtKB-KW"/>
</dbReference>
<comment type="caution">
    <text evidence="12">The sequence shown here is derived from an EMBL/GenBank/DDBJ whole genome shotgun (WGS) entry which is preliminary data.</text>
</comment>
<dbReference type="Pfam" id="PF00768">
    <property type="entry name" value="Peptidase_S11"/>
    <property type="match status" value="1"/>
</dbReference>
<evidence type="ECO:0000256" key="9">
    <source>
        <dbReference type="RuleBase" id="RU004016"/>
    </source>
</evidence>
<feature type="domain" description="Peptidase S11 D-alanyl-D-alanine carboxypeptidase A N-terminal" evidence="11">
    <location>
        <begin position="42"/>
        <end position="274"/>
    </location>
</feature>
<dbReference type="RefSeq" id="WP_097791259.1">
    <property type="nucleotide sequence ID" value="NZ_NOUV01000004.1"/>
</dbReference>
<dbReference type="GO" id="GO:0009002">
    <property type="term" value="F:serine-type D-Ala-D-Ala carboxypeptidase activity"/>
    <property type="evidence" value="ECO:0007669"/>
    <property type="project" value="InterPro"/>
</dbReference>
<evidence type="ECO:0000256" key="7">
    <source>
        <dbReference type="PIRSR" id="PIRSR618044-1"/>
    </source>
</evidence>
<gene>
    <name evidence="12" type="ORF">CHR60_00690</name>
</gene>
<feature type="signal peptide" evidence="10">
    <location>
        <begin position="1"/>
        <end position="22"/>
    </location>
</feature>
<dbReference type="EMBL" id="NOUV01000004">
    <property type="protein sequence ID" value="PDX88089.1"/>
    <property type="molecule type" value="Genomic_DNA"/>
</dbReference>
<feature type="binding site" evidence="8">
    <location>
        <position position="244"/>
    </location>
    <ligand>
        <name>substrate</name>
    </ligand>
</feature>
<reference evidence="12 13" key="1">
    <citation type="journal article" date="2017" name="Front. Microbiol.">
        <title>New Insights into the Diversity of the Genus Faecalibacterium.</title>
        <authorList>
            <person name="Benevides L."/>
            <person name="Burman S."/>
            <person name="Martin R."/>
            <person name="Robert V."/>
            <person name="Thomas M."/>
            <person name="Miquel S."/>
            <person name="Chain F."/>
            <person name="Sokol H."/>
            <person name="Bermudez-Humaran L.G."/>
            <person name="Morrison M."/>
            <person name="Langella P."/>
            <person name="Azevedo V.A."/>
            <person name="Chatel J.M."/>
            <person name="Soares S."/>
        </authorList>
    </citation>
    <scope>NUCLEOTIDE SEQUENCE [LARGE SCALE GENOMIC DNA]</scope>
    <source>
        <strain evidence="12 13">AHMP21</strain>
    </source>
</reference>
<evidence type="ECO:0000256" key="8">
    <source>
        <dbReference type="PIRSR" id="PIRSR618044-2"/>
    </source>
</evidence>
<organism evidence="12 13">
    <name type="scientific">Faecalibacterium prausnitzii</name>
    <dbReference type="NCBI Taxonomy" id="853"/>
    <lineage>
        <taxon>Bacteria</taxon>
        <taxon>Bacillati</taxon>
        <taxon>Bacillota</taxon>
        <taxon>Clostridia</taxon>
        <taxon>Eubacteriales</taxon>
        <taxon>Oscillospiraceae</taxon>
        <taxon>Faecalibacterium</taxon>
    </lineage>
</organism>
<feature type="active site" evidence="7">
    <location>
        <position position="131"/>
    </location>
</feature>
<evidence type="ECO:0000256" key="10">
    <source>
        <dbReference type="SAM" id="SignalP"/>
    </source>
</evidence>
<dbReference type="Gene3D" id="3.40.710.10">
    <property type="entry name" value="DD-peptidase/beta-lactamase superfamily"/>
    <property type="match status" value="1"/>
</dbReference>
<dbReference type="GO" id="GO:0006508">
    <property type="term" value="P:proteolysis"/>
    <property type="evidence" value="ECO:0007669"/>
    <property type="project" value="InterPro"/>
</dbReference>
<keyword evidence="3" id="KW-0378">Hydrolase</keyword>
<dbReference type="GO" id="GO:0008360">
    <property type="term" value="P:regulation of cell shape"/>
    <property type="evidence" value="ECO:0007669"/>
    <property type="project" value="UniProtKB-KW"/>
</dbReference>
<evidence type="ECO:0000259" key="11">
    <source>
        <dbReference type="Pfam" id="PF00768"/>
    </source>
</evidence>
<evidence type="ECO:0000256" key="4">
    <source>
        <dbReference type="ARBA" id="ARBA00022960"/>
    </source>
</evidence>
<evidence type="ECO:0000256" key="3">
    <source>
        <dbReference type="ARBA" id="ARBA00022801"/>
    </source>
</evidence>
<dbReference type="InterPro" id="IPR001967">
    <property type="entry name" value="Peptidase_S11_N"/>
</dbReference>
<dbReference type="PANTHER" id="PTHR21581">
    <property type="entry name" value="D-ALANYL-D-ALANINE CARBOXYPEPTIDASE"/>
    <property type="match status" value="1"/>
</dbReference>
<dbReference type="PRINTS" id="PR00725">
    <property type="entry name" value="DADACBPTASE1"/>
</dbReference>
<keyword evidence="6" id="KW-0961">Cell wall biogenesis/degradation</keyword>
<dbReference type="SUPFAM" id="SSF56601">
    <property type="entry name" value="beta-lactamase/transpeptidase-like"/>
    <property type="match status" value="1"/>
</dbReference>
<evidence type="ECO:0000256" key="5">
    <source>
        <dbReference type="ARBA" id="ARBA00022984"/>
    </source>
</evidence>
<evidence type="ECO:0000313" key="12">
    <source>
        <dbReference type="EMBL" id="PDX88089.1"/>
    </source>
</evidence>
<proteinExistence type="inferred from homology"/>
<feature type="active site" description="Acyl-ester intermediate" evidence="7">
    <location>
        <position position="68"/>
    </location>
</feature>
<protein>
    <recommendedName>
        <fullName evidence="11">Peptidase S11 D-alanyl-D-alanine carboxypeptidase A N-terminal domain-containing protein</fullName>
    </recommendedName>
</protein>
<dbReference type="GO" id="GO:0071555">
    <property type="term" value="P:cell wall organization"/>
    <property type="evidence" value="ECO:0007669"/>
    <property type="project" value="UniProtKB-KW"/>
</dbReference>
<feature type="chain" id="PRO_5013309581" description="Peptidase S11 D-alanyl-D-alanine carboxypeptidase A N-terminal domain-containing protein" evidence="10">
    <location>
        <begin position="23"/>
        <end position="324"/>
    </location>
</feature>
<dbReference type="InterPro" id="IPR018044">
    <property type="entry name" value="Peptidase_S11"/>
</dbReference>
<dbReference type="Proteomes" id="UP000220904">
    <property type="component" value="Unassembled WGS sequence"/>
</dbReference>
<sequence>MNHPAFVRRVLALVLTAAVAVAAALPGFAVYAMPIQTTYPQESIYLFDADTGEALVEQNPDMVRHVASLTKMMTALLVIENGSDLNASITIPDSLTPEFQSIKANRGHTIGLQAGESVRRIDLLYAMLLPSANDAASVLASDAAGGDLAAFAARMNARASQLGCTTTHFSCPHGLYDANNYSTARDLAKIALACYANPTYRQVADTVLYQLPATNVHETRTITTTNKLLQPGSAAYRSYAHGMKTGFTTKAGRCFVTFAQKDGHTYGLVILGSNSQNIFREASELLDWAFTSPELHPVQTTTQPEAAAPAQPEKPLTFWQLLFS</sequence>
<keyword evidence="4" id="KW-0133">Cell shape</keyword>
<dbReference type="OrthoDB" id="9791132at2"/>
<evidence type="ECO:0000256" key="2">
    <source>
        <dbReference type="ARBA" id="ARBA00022729"/>
    </source>
</evidence>
<keyword evidence="2 10" id="KW-0732">Signal</keyword>
<keyword evidence="5" id="KW-0573">Peptidoglycan synthesis</keyword>
<accession>A0A2A7B9T8</accession>